<accession>A0A6I0D5U3</accession>
<evidence type="ECO:0000313" key="2">
    <source>
        <dbReference type="Proteomes" id="UP000481876"/>
    </source>
</evidence>
<protein>
    <submittedName>
        <fullName evidence="1">Uncharacterized protein</fullName>
    </submittedName>
</protein>
<dbReference type="EMBL" id="WBWS01000028">
    <property type="protein sequence ID" value="KAB2763047.1"/>
    <property type="molecule type" value="Genomic_DNA"/>
</dbReference>
<gene>
    <name evidence="1" type="ORF">F9L04_21650</name>
</gene>
<reference evidence="1 2" key="1">
    <citation type="submission" date="2019-09" db="EMBL/GenBank/DDBJ databases">
        <title>Taxonomic organization of the family Brucellaceae based on a phylogenomic approach.</title>
        <authorList>
            <person name="Leclercq S."/>
            <person name="Cloeckaert A."/>
            <person name="Zygmunt M.S."/>
        </authorList>
    </citation>
    <scope>NUCLEOTIDE SEQUENCE [LARGE SCALE GENOMIC DNA]</scope>
    <source>
        <strain evidence="1 2">LMG 3313</strain>
    </source>
</reference>
<organism evidence="1 2">
    <name type="scientific">Brucella anthropi</name>
    <name type="common">Ochrobactrum anthropi</name>
    <dbReference type="NCBI Taxonomy" id="529"/>
    <lineage>
        <taxon>Bacteria</taxon>
        <taxon>Pseudomonadati</taxon>
        <taxon>Pseudomonadota</taxon>
        <taxon>Alphaproteobacteria</taxon>
        <taxon>Hyphomicrobiales</taxon>
        <taxon>Brucellaceae</taxon>
        <taxon>Brucella/Ochrobactrum group</taxon>
        <taxon>Brucella</taxon>
    </lineage>
</organism>
<sequence>MGLYESEPVLTKSSELLYLLVLPHYATSNVSIWLQNALSRATRHNMAKFEPESLNAGSTLSEIPESSGFRLSGLSAGLLPG</sequence>
<comment type="caution">
    <text evidence="1">The sequence shown here is derived from an EMBL/GenBank/DDBJ whole genome shotgun (WGS) entry which is preliminary data.</text>
</comment>
<name>A0A6I0D5U3_BRUAN</name>
<proteinExistence type="predicted"/>
<evidence type="ECO:0000313" key="1">
    <source>
        <dbReference type="EMBL" id="KAB2763047.1"/>
    </source>
</evidence>
<dbReference type="Proteomes" id="UP000481876">
    <property type="component" value="Unassembled WGS sequence"/>
</dbReference>
<dbReference type="AlphaFoldDB" id="A0A6I0D5U3"/>